<comment type="subcellular location">
    <subcellularLocation>
        <location evidence="1">Endomembrane system</location>
        <topology evidence="1">Multi-pass membrane protein</topology>
    </subcellularLocation>
</comment>
<feature type="region of interest" description="Disordered" evidence="7">
    <location>
        <begin position="1"/>
        <end position="35"/>
    </location>
</feature>
<evidence type="ECO:0000256" key="7">
    <source>
        <dbReference type="SAM" id="MobiDB-lite"/>
    </source>
</evidence>
<feature type="domain" description="Fatty acid hydroxylase" evidence="9">
    <location>
        <begin position="197"/>
        <end position="329"/>
    </location>
</feature>
<dbReference type="GO" id="GO:0005506">
    <property type="term" value="F:iron ion binding"/>
    <property type="evidence" value="ECO:0007669"/>
    <property type="project" value="InterPro"/>
</dbReference>
<feature type="transmembrane region" description="Helical" evidence="8">
    <location>
        <begin position="490"/>
        <end position="508"/>
    </location>
</feature>
<evidence type="ECO:0000256" key="4">
    <source>
        <dbReference type="ARBA" id="ARBA00023002"/>
    </source>
</evidence>
<dbReference type="InterPro" id="IPR051689">
    <property type="entry name" value="Sterol_desaturase/TMEM195"/>
</dbReference>
<feature type="transmembrane region" description="Helical" evidence="8">
    <location>
        <begin position="121"/>
        <end position="140"/>
    </location>
</feature>
<keyword evidence="6 8" id="KW-0472">Membrane</keyword>
<keyword evidence="3 8" id="KW-1133">Transmembrane helix</keyword>
<evidence type="ECO:0000259" key="9">
    <source>
        <dbReference type="Pfam" id="PF04116"/>
    </source>
</evidence>
<accession>A1YBR5</accession>
<dbReference type="GO" id="GO:0008610">
    <property type="term" value="P:lipid biosynthetic process"/>
    <property type="evidence" value="ECO:0007669"/>
    <property type="project" value="InterPro"/>
</dbReference>
<feature type="transmembrane region" description="Helical" evidence="8">
    <location>
        <begin position="250"/>
        <end position="269"/>
    </location>
</feature>
<dbReference type="PANTHER" id="PTHR21624">
    <property type="entry name" value="STEROL DESATURASE-RELATED PROTEIN"/>
    <property type="match status" value="1"/>
</dbReference>
<evidence type="ECO:0000313" key="10">
    <source>
        <dbReference type="EMBL" id="ABK32268.1"/>
    </source>
</evidence>
<feature type="transmembrane region" description="Helical" evidence="8">
    <location>
        <begin position="411"/>
        <end position="431"/>
    </location>
</feature>
<keyword evidence="4" id="KW-0560">Oxidoreductase</keyword>
<dbReference type="PANTHER" id="PTHR21624:SF1">
    <property type="entry name" value="ALKYLGLYCEROL MONOOXYGENASE"/>
    <property type="match status" value="1"/>
</dbReference>
<organism evidence="10">
    <name type="scientific">Sorangium cellulosum</name>
    <name type="common">Polyangium cellulosum</name>
    <dbReference type="NCBI Taxonomy" id="56"/>
    <lineage>
        <taxon>Bacteria</taxon>
        <taxon>Pseudomonadati</taxon>
        <taxon>Myxococcota</taxon>
        <taxon>Polyangia</taxon>
        <taxon>Polyangiales</taxon>
        <taxon>Polyangiaceae</taxon>
        <taxon>Sorangium</taxon>
    </lineage>
</organism>
<gene>
    <name evidence="10" type="primary">ambQ</name>
</gene>
<feature type="transmembrane region" description="Helical" evidence="8">
    <location>
        <begin position="160"/>
        <end position="180"/>
    </location>
</feature>
<keyword evidence="5" id="KW-0443">Lipid metabolism</keyword>
<keyword evidence="2 8" id="KW-0812">Transmembrane</keyword>
<dbReference type="GO" id="GO:0006643">
    <property type="term" value="P:membrane lipid metabolic process"/>
    <property type="evidence" value="ECO:0007669"/>
    <property type="project" value="TreeGrafter"/>
</dbReference>
<evidence type="ECO:0000256" key="3">
    <source>
        <dbReference type="ARBA" id="ARBA00022989"/>
    </source>
</evidence>
<sequence length="534" mass="58936">MVWQHGRQSLHECHDGGREPCSETSEIRGAPPGLDRMTVPGLSTRHVFHLCYKPQLGGLARLRRSATSSWDARRPRQRQLEPRADNATLNARLPQAPLADTMEPKAHGTIPEEMMQSTATIAPLAVLFVLMAIEAVVARHRRGDTTYRLPDTVASVGVGVGYFALVAFFSFISIVVYDIVYERWAITHHARSAVTIVFTIFAADFLYYLFHRASHRINVLWAIHVVHHQSREQNLAVNLRMPWLQPAYQWFFYLPLAFLGIPPAVFLLARGVSISYNVFTHTRAVGKLGPLEYVLNTPSHHRVHHGMDEQYLDCNYGGIFIVWDRLLGTFVPEGKEPTYGTRRRVVSWNPIWLNVEPFIHLAKLSRAARSPWDRVKVWFMPPEWQPAGVLEASAPPEPRDVESRGSTASSIAQMALSVGVTVVIGAMVIMYTGTSSTMPRLALLVLLLASLGAHARSLESPGFAWRFELARAALLLAVAGWLDASGARPLASVALMAGGLSAASGVLFRLGRRPRGSRAGGAEDAAPSMSLPGS</sequence>
<evidence type="ECO:0000256" key="2">
    <source>
        <dbReference type="ARBA" id="ARBA00022692"/>
    </source>
</evidence>
<feature type="compositionally biased region" description="Basic and acidic residues" evidence="7">
    <location>
        <begin position="9"/>
        <end position="21"/>
    </location>
</feature>
<proteinExistence type="predicted"/>
<name>A1YBR5_SORCE</name>
<evidence type="ECO:0000256" key="6">
    <source>
        <dbReference type="ARBA" id="ARBA00023136"/>
    </source>
</evidence>
<dbReference type="InterPro" id="IPR006694">
    <property type="entry name" value="Fatty_acid_hydroxylase"/>
</dbReference>
<dbReference type="AlphaFoldDB" id="A1YBR5"/>
<evidence type="ECO:0000256" key="1">
    <source>
        <dbReference type="ARBA" id="ARBA00004127"/>
    </source>
</evidence>
<reference evidence="10" key="1">
    <citation type="journal article" date="2006" name="Chem. Biol.">
        <title>Analysis of the ambruticin and jerangolid gene clusters of Sorangium cellulosum reveals unusual mechanisms of polyketide biosynthesis.</title>
        <authorList>
            <person name="Julien B."/>
            <person name="Tian Z.Q."/>
            <person name="Reid R."/>
            <person name="Reeves C.D."/>
        </authorList>
    </citation>
    <scope>NUCLEOTIDE SEQUENCE</scope>
    <source>
        <strain evidence="10">So ce10</strain>
    </source>
</reference>
<feature type="transmembrane region" description="Helical" evidence="8">
    <location>
        <begin position="192"/>
        <end position="210"/>
    </location>
</feature>
<feature type="region of interest" description="Disordered" evidence="7">
    <location>
        <begin position="64"/>
        <end position="84"/>
    </location>
</feature>
<feature type="compositionally biased region" description="Basic and acidic residues" evidence="7">
    <location>
        <begin position="71"/>
        <end position="84"/>
    </location>
</feature>
<dbReference type="EMBL" id="DQ897667">
    <property type="protein sequence ID" value="ABK32268.1"/>
    <property type="molecule type" value="Genomic_DNA"/>
</dbReference>
<evidence type="ECO:0000256" key="8">
    <source>
        <dbReference type="SAM" id="Phobius"/>
    </source>
</evidence>
<evidence type="ECO:0000256" key="5">
    <source>
        <dbReference type="ARBA" id="ARBA00023098"/>
    </source>
</evidence>
<dbReference type="GO" id="GO:0012505">
    <property type="term" value="C:endomembrane system"/>
    <property type="evidence" value="ECO:0007669"/>
    <property type="project" value="UniProtKB-SubCell"/>
</dbReference>
<protein>
    <submittedName>
        <fullName evidence="10">AmbQ</fullName>
    </submittedName>
</protein>
<dbReference type="Pfam" id="PF04116">
    <property type="entry name" value="FA_hydroxylase"/>
    <property type="match status" value="1"/>
</dbReference>
<dbReference type="GO" id="GO:0050479">
    <property type="term" value="F:glyceryl-ether monooxygenase activity"/>
    <property type="evidence" value="ECO:0007669"/>
    <property type="project" value="TreeGrafter"/>
</dbReference>
<dbReference type="GO" id="GO:0016020">
    <property type="term" value="C:membrane"/>
    <property type="evidence" value="ECO:0007669"/>
    <property type="project" value="GOC"/>
</dbReference>